<reference evidence="2" key="1">
    <citation type="journal article" date="2023" name="Mol. Phylogenet. Evol.">
        <title>Genome-scale phylogeny and comparative genomics of the fungal order Sordariales.</title>
        <authorList>
            <person name="Hensen N."/>
            <person name="Bonometti L."/>
            <person name="Westerberg I."/>
            <person name="Brannstrom I.O."/>
            <person name="Guillou S."/>
            <person name="Cros-Aarteil S."/>
            <person name="Calhoun S."/>
            <person name="Haridas S."/>
            <person name="Kuo A."/>
            <person name="Mondo S."/>
            <person name="Pangilinan J."/>
            <person name="Riley R."/>
            <person name="LaButti K."/>
            <person name="Andreopoulos B."/>
            <person name="Lipzen A."/>
            <person name="Chen C."/>
            <person name="Yan M."/>
            <person name="Daum C."/>
            <person name="Ng V."/>
            <person name="Clum A."/>
            <person name="Steindorff A."/>
            <person name="Ohm R.A."/>
            <person name="Martin F."/>
            <person name="Silar P."/>
            <person name="Natvig D.O."/>
            <person name="Lalanne C."/>
            <person name="Gautier V."/>
            <person name="Ament-Velasquez S.L."/>
            <person name="Kruys A."/>
            <person name="Hutchinson M.I."/>
            <person name="Powell A.J."/>
            <person name="Barry K."/>
            <person name="Miller A.N."/>
            <person name="Grigoriev I.V."/>
            <person name="Debuchy R."/>
            <person name="Gladieux P."/>
            <person name="Hiltunen Thoren M."/>
            <person name="Johannesson H."/>
        </authorList>
    </citation>
    <scope>NUCLEOTIDE SEQUENCE [LARGE SCALE GENOMIC DNA]</scope>
    <source>
        <strain evidence="2">CBS 340.73</strain>
    </source>
</reference>
<proteinExistence type="predicted"/>
<gene>
    <name evidence="1" type="ORF">QBC46DRAFT_407838</name>
</gene>
<comment type="caution">
    <text evidence="1">The sequence shown here is derived from an EMBL/GenBank/DDBJ whole genome shotgun (WGS) entry which is preliminary data.</text>
</comment>
<evidence type="ECO:0000313" key="2">
    <source>
        <dbReference type="Proteomes" id="UP001303473"/>
    </source>
</evidence>
<protein>
    <submittedName>
        <fullName evidence="1">Uncharacterized protein</fullName>
    </submittedName>
</protein>
<sequence length="305" mass="32492">MDVPLNLKRTSSSPITSRLLPSWLPRDPLAARWAEPPPSSHVAPLNMPNTGEHGYGCSTCSGDGCVSDRVRYLGNLMQGWHESGPTVDVGHTEAAVETDSNYEYGPSLVHTDASLPIALPPNSDNAVIKGDGGQFNYSAMDAACLGTAAATGSYTPRNVPDPADERNGEYDLFQSGAPPLTEELAGASGSLEANTGQQTRSGATPAPPLEPVGLPQGFAAMYWNGQMVVYRTDDGTVNATQAVQGIGMTLRQMHYRMGGKRERNFPHYALRGCNNFAGTYMGLDDIQRVLGPAGTDLINRLRALV</sequence>
<dbReference type="EMBL" id="MU853790">
    <property type="protein sequence ID" value="KAK3940930.1"/>
    <property type="molecule type" value="Genomic_DNA"/>
</dbReference>
<evidence type="ECO:0000313" key="1">
    <source>
        <dbReference type="EMBL" id="KAK3940930.1"/>
    </source>
</evidence>
<name>A0AAN6N877_9PEZI</name>
<accession>A0AAN6N877</accession>
<dbReference type="AlphaFoldDB" id="A0AAN6N877"/>
<keyword evidence="2" id="KW-1185">Reference proteome</keyword>
<dbReference type="Proteomes" id="UP001303473">
    <property type="component" value="Unassembled WGS sequence"/>
</dbReference>
<organism evidence="1 2">
    <name type="scientific">Diplogelasinospora grovesii</name>
    <dbReference type="NCBI Taxonomy" id="303347"/>
    <lineage>
        <taxon>Eukaryota</taxon>
        <taxon>Fungi</taxon>
        <taxon>Dikarya</taxon>
        <taxon>Ascomycota</taxon>
        <taxon>Pezizomycotina</taxon>
        <taxon>Sordariomycetes</taxon>
        <taxon>Sordariomycetidae</taxon>
        <taxon>Sordariales</taxon>
        <taxon>Diplogelasinosporaceae</taxon>
        <taxon>Diplogelasinospora</taxon>
    </lineage>
</organism>